<dbReference type="InParanoid" id="L0HIE8"/>
<dbReference type="GO" id="GO:0016491">
    <property type="term" value="F:oxidoreductase activity"/>
    <property type="evidence" value="ECO:0007669"/>
    <property type="project" value="InterPro"/>
</dbReference>
<evidence type="ECO:0000313" key="7">
    <source>
        <dbReference type="EMBL" id="AGB03556.1"/>
    </source>
</evidence>
<evidence type="ECO:0000259" key="6">
    <source>
        <dbReference type="Pfam" id="PF03358"/>
    </source>
</evidence>
<reference evidence="8" key="1">
    <citation type="submission" date="2011-12" db="EMBL/GenBank/DDBJ databases">
        <title>Complete sequence of Methanoregula formicicum SMSP.</title>
        <authorList>
            <person name="Lucas S."/>
            <person name="Han J."/>
            <person name="Lapidus A."/>
            <person name="Cheng J.-F."/>
            <person name="Goodwin L."/>
            <person name="Pitluck S."/>
            <person name="Peters L."/>
            <person name="Ovchinnikova G."/>
            <person name="Teshima H."/>
            <person name="Detter J.C."/>
            <person name="Han C."/>
            <person name="Tapia R."/>
            <person name="Land M."/>
            <person name="Hauser L."/>
            <person name="Kyrpides N."/>
            <person name="Ivanova N."/>
            <person name="Pagani I."/>
            <person name="Imachi H."/>
            <person name="Tamaki H."/>
            <person name="Sekiguchi Y."/>
            <person name="Kamagata Y."/>
            <person name="Cadillo-Quiroz H."/>
            <person name="Zinder S."/>
            <person name="Liu W.-T."/>
            <person name="Woyke T."/>
        </authorList>
    </citation>
    <scope>NUCLEOTIDE SEQUENCE [LARGE SCALE GENOMIC DNA]</scope>
    <source>
        <strain evidence="8">DSM 22288 / NBRC 105244 / SMSP</strain>
    </source>
</reference>
<dbReference type="eggNOG" id="arCOG02573">
    <property type="taxonomic scope" value="Archaea"/>
</dbReference>
<dbReference type="KEGG" id="mfo:Metfor_2563"/>
<dbReference type="SUPFAM" id="SSF52218">
    <property type="entry name" value="Flavoproteins"/>
    <property type="match status" value="1"/>
</dbReference>
<dbReference type="AlphaFoldDB" id="L0HIE8"/>
<accession>L0HIE8</accession>
<proteinExistence type="inferred from homology"/>
<dbReference type="GeneID" id="14309955"/>
<reference evidence="7 8" key="2">
    <citation type="journal article" date="2014" name="Genome Announc.">
        <title>Complete Genome Sequence of Methanoregula formicica SMSPT, a Mesophilic Hydrogenotrophic Methanogen Isolated from a Methanogenic Upflow Anaerobic Sludge Blanket Reactor.</title>
        <authorList>
            <person name="Yamamoto K."/>
            <person name="Tamaki H."/>
            <person name="Cadillo-Quiroz H."/>
            <person name="Imachi H."/>
            <person name="Kyrpides N."/>
            <person name="Woyke T."/>
            <person name="Goodwin L."/>
            <person name="Zinder S.H."/>
            <person name="Kamagata Y."/>
            <person name="Liu W.T."/>
        </authorList>
    </citation>
    <scope>NUCLEOTIDE SEQUENCE [LARGE SCALE GENOMIC DNA]</scope>
    <source>
        <strain evidence="8">DSM 22288 / NBRC 105244 / SMSP</strain>
    </source>
</reference>
<gene>
    <name evidence="7" type="ordered locus">Metfor_2563</name>
</gene>
<dbReference type="FunCoup" id="L0HIE8">
    <property type="interactions" value="3"/>
</dbReference>
<dbReference type="HOGENOM" id="CLU_050993_3_3_2"/>
<dbReference type="EMBL" id="CP003167">
    <property type="protein sequence ID" value="AGB03556.1"/>
    <property type="molecule type" value="Genomic_DNA"/>
</dbReference>
<dbReference type="Proteomes" id="UP000010824">
    <property type="component" value="Chromosome"/>
</dbReference>
<comment type="cofactor">
    <cofactor evidence="2">
        <name>[4Fe-4S] cluster</name>
        <dbReference type="ChEBI" id="CHEBI:49883"/>
    </cofactor>
</comment>
<dbReference type="RefSeq" id="WP_015286518.1">
    <property type="nucleotide sequence ID" value="NC_019943.1"/>
</dbReference>
<evidence type="ECO:0000313" key="8">
    <source>
        <dbReference type="Proteomes" id="UP000010824"/>
    </source>
</evidence>
<dbReference type="PANTHER" id="PTHR43278:SF4">
    <property type="entry name" value="NAD(P)H-DEPENDENT FMN-CONTAINING OXIDOREDUCTASE YWQN-RELATED"/>
    <property type="match status" value="1"/>
</dbReference>
<evidence type="ECO:0000256" key="5">
    <source>
        <dbReference type="ARBA" id="ARBA00038292"/>
    </source>
</evidence>
<evidence type="ECO:0000256" key="1">
    <source>
        <dbReference type="ARBA" id="ARBA00001917"/>
    </source>
</evidence>
<sequence>MSAWRDTNKGITMKVVAFNGSARKDGNTAILVTTLLKELKKEKIETELIQLAGKKIRGCTACGKCFVNRDGKCVIGNDIVNECIEKMLDADGIILASPTYFADVSTEMKALIDRAGFVAKANDDMFRRKVGAAVVAVRRGGAIHAFDTMNHFFFISQMVVPGSSYWNVGIGLDPGDVKGDEEGLLTMETLGANMAWVLKKLNK</sequence>
<protein>
    <submittedName>
        <fullName evidence="7">Multimeric flavodoxin WrbA</fullName>
    </submittedName>
</protein>
<dbReference type="InterPro" id="IPR029039">
    <property type="entry name" value="Flavoprotein-like_sf"/>
</dbReference>
<keyword evidence="4" id="KW-0288">FMN</keyword>
<dbReference type="PANTHER" id="PTHR43278">
    <property type="entry name" value="NAD(P)H-DEPENDENT FMN-CONTAINING OXIDOREDUCTASE YWQN-RELATED"/>
    <property type="match status" value="1"/>
</dbReference>
<comment type="similarity">
    <text evidence="5">Belongs to the SsuE family. Isf subfamily.</text>
</comment>
<dbReference type="InterPro" id="IPR051796">
    <property type="entry name" value="ISF_SsuE-like"/>
</dbReference>
<evidence type="ECO:0000256" key="2">
    <source>
        <dbReference type="ARBA" id="ARBA00001966"/>
    </source>
</evidence>
<dbReference type="Pfam" id="PF03358">
    <property type="entry name" value="FMN_red"/>
    <property type="match status" value="1"/>
</dbReference>
<keyword evidence="8" id="KW-1185">Reference proteome</keyword>
<dbReference type="Gene3D" id="3.40.50.360">
    <property type="match status" value="1"/>
</dbReference>
<evidence type="ECO:0000256" key="3">
    <source>
        <dbReference type="ARBA" id="ARBA00022630"/>
    </source>
</evidence>
<dbReference type="InterPro" id="IPR005025">
    <property type="entry name" value="FMN_Rdtase-like_dom"/>
</dbReference>
<comment type="cofactor">
    <cofactor evidence="1">
        <name>FMN</name>
        <dbReference type="ChEBI" id="CHEBI:58210"/>
    </cofactor>
</comment>
<evidence type="ECO:0000256" key="4">
    <source>
        <dbReference type="ARBA" id="ARBA00022643"/>
    </source>
</evidence>
<feature type="domain" description="NADPH-dependent FMN reductase-like" evidence="6">
    <location>
        <begin position="13"/>
        <end position="170"/>
    </location>
</feature>
<keyword evidence="3" id="KW-0285">Flavoprotein</keyword>
<organism evidence="7 8">
    <name type="scientific">Methanoregula formicica (strain DSM 22288 / NBRC 105244 / SMSP)</name>
    <dbReference type="NCBI Taxonomy" id="593750"/>
    <lineage>
        <taxon>Archaea</taxon>
        <taxon>Methanobacteriati</taxon>
        <taxon>Methanobacteriota</taxon>
        <taxon>Stenosarchaea group</taxon>
        <taxon>Methanomicrobia</taxon>
        <taxon>Methanomicrobiales</taxon>
        <taxon>Methanoregulaceae</taxon>
        <taxon>Methanoregula</taxon>
    </lineage>
</organism>
<dbReference type="STRING" id="593750.Metfor_2563"/>
<name>L0HIE8_METFS</name>